<gene>
    <name evidence="6" type="ORF">GCM10011499_32000</name>
</gene>
<evidence type="ECO:0000313" key="7">
    <source>
        <dbReference type="Proteomes" id="UP000596977"/>
    </source>
</evidence>
<protein>
    <submittedName>
        <fullName evidence="6">Inositol monophosphatase</fullName>
    </submittedName>
</protein>
<dbReference type="PANTHER" id="PTHR20854">
    <property type="entry name" value="INOSITOL MONOPHOSPHATASE"/>
    <property type="match status" value="1"/>
</dbReference>
<dbReference type="EMBL" id="BMKB01000005">
    <property type="protein sequence ID" value="GGA59454.1"/>
    <property type="molecule type" value="Genomic_DNA"/>
</dbReference>
<evidence type="ECO:0000256" key="1">
    <source>
        <dbReference type="ARBA" id="ARBA00009759"/>
    </source>
</evidence>
<keyword evidence="3" id="KW-0378">Hydrolase</keyword>
<proteinExistence type="inferred from homology"/>
<dbReference type="Pfam" id="PF00459">
    <property type="entry name" value="Inositol_P"/>
    <property type="match status" value="1"/>
</dbReference>
<comment type="cofactor">
    <cofactor evidence="5">
        <name>Mg(2+)</name>
        <dbReference type="ChEBI" id="CHEBI:18420"/>
    </cofactor>
</comment>
<feature type="binding site" evidence="5">
    <location>
        <position position="225"/>
    </location>
    <ligand>
        <name>Mg(2+)</name>
        <dbReference type="ChEBI" id="CHEBI:18420"/>
        <label>1</label>
        <note>catalytic</note>
    </ligand>
</feature>
<dbReference type="InterPro" id="IPR000760">
    <property type="entry name" value="Inositol_monophosphatase-like"/>
</dbReference>
<feature type="binding site" evidence="5">
    <location>
        <position position="96"/>
    </location>
    <ligand>
        <name>Mg(2+)</name>
        <dbReference type="ChEBI" id="CHEBI:18420"/>
        <label>1</label>
        <note>catalytic</note>
    </ligand>
</feature>
<dbReference type="OrthoDB" id="9785695at2"/>
<dbReference type="Proteomes" id="UP000596977">
    <property type="component" value="Unassembled WGS sequence"/>
</dbReference>
<dbReference type="PRINTS" id="PR00377">
    <property type="entry name" value="IMPHPHTASES"/>
</dbReference>
<keyword evidence="7" id="KW-1185">Reference proteome</keyword>
<name>A0A916RKJ1_9HYPH</name>
<feature type="binding site" evidence="5">
    <location>
        <position position="98"/>
    </location>
    <ligand>
        <name>Mg(2+)</name>
        <dbReference type="ChEBI" id="CHEBI:18420"/>
        <label>1</label>
        <note>catalytic</note>
    </ligand>
</feature>
<dbReference type="PROSITE" id="PS00629">
    <property type="entry name" value="IMP_1"/>
    <property type="match status" value="1"/>
</dbReference>
<evidence type="ECO:0000313" key="6">
    <source>
        <dbReference type="EMBL" id="GGA59454.1"/>
    </source>
</evidence>
<dbReference type="GO" id="GO:0046872">
    <property type="term" value="F:metal ion binding"/>
    <property type="evidence" value="ECO:0007669"/>
    <property type="project" value="UniProtKB-KW"/>
</dbReference>
<sequence length="295" mass="31827">MPIFRTSLLEAVTALLRTVAQNQILPRCGRLTAADVSRKSADNDLVTAADLAAEVALTRGLRKLAPEALVIGEEAVFANPQLLEAIDRAELAFIVDPIDGTWNFAHGMPLFGSIIAATMNGTTVAAWIHYPQSGETLVAERGAGAFMLGPWGDSSPCRVSKQNVLAHMTGFLALPVFDEDHKTHIASQIPKLGDVTSYFCSAYEYRMLVTGAKDFALNGLMAPWDHAAGQLLHQEAGGYSALCDATIYRPGLTKGPLLLAPSRESWVDLRNMLTPQFNDVSTPGTPSNTKQFWTS</sequence>
<reference evidence="6 7" key="1">
    <citation type="journal article" date="2014" name="Int. J. Syst. Evol. Microbiol.">
        <title>Complete genome sequence of Corynebacterium casei LMG S-19264T (=DSM 44701T), isolated from a smear-ripened cheese.</title>
        <authorList>
            <consortium name="US DOE Joint Genome Institute (JGI-PGF)"/>
            <person name="Walter F."/>
            <person name="Albersmeier A."/>
            <person name="Kalinowski J."/>
            <person name="Ruckert C."/>
        </authorList>
    </citation>
    <scope>NUCLEOTIDE SEQUENCE [LARGE SCALE GENOMIC DNA]</scope>
    <source>
        <strain evidence="6 7">CGMCC 1.15896</strain>
    </source>
</reference>
<dbReference type="InterPro" id="IPR020583">
    <property type="entry name" value="Inositol_monoP_metal-BS"/>
</dbReference>
<dbReference type="Gene3D" id="3.30.540.10">
    <property type="entry name" value="Fructose-1,6-Bisphosphatase, subunit A, domain 1"/>
    <property type="match status" value="1"/>
</dbReference>
<dbReference type="RefSeq" id="WP_127071906.1">
    <property type="nucleotide sequence ID" value="NZ_BMKB01000005.1"/>
</dbReference>
<evidence type="ECO:0000256" key="3">
    <source>
        <dbReference type="ARBA" id="ARBA00022801"/>
    </source>
</evidence>
<dbReference type="SUPFAM" id="SSF56655">
    <property type="entry name" value="Carbohydrate phosphatase"/>
    <property type="match status" value="1"/>
</dbReference>
<dbReference type="GO" id="GO:0008934">
    <property type="term" value="F:inositol monophosphate 1-phosphatase activity"/>
    <property type="evidence" value="ECO:0007669"/>
    <property type="project" value="TreeGrafter"/>
</dbReference>
<feature type="binding site" evidence="5">
    <location>
        <position position="99"/>
    </location>
    <ligand>
        <name>Mg(2+)</name>
        <dbReference type="ChEBI" id="CHEBI:18420"/>
        <label>1</label>
        <note>catalytic</note>
    </ligand>
</feature>
<dbReference type="GO" id="GO:0007165">
    <property type="term" value="P:signal transduction"/>
    <property type="evidence" value="ECO:0007669"/>
    <property type="project" value="TreeGrafter"/>
</dbReference>
<comment type="similarity">
    <text evidence="1">Belongs to the inositol monophosphatase superfamily.</text>
</comment>
<dbReference type="AlphaFoldDB" id="A0A916RKJ1"/>
<evidence type="ECO:0000256" key="5">
    <source>
        <dbReference type="PIRSR" id="PIRSR600760-2"/>
    </source>
</evidence>
<keyword evidence="2 5" id="KW-0479">Metal-binding</keyword>
<dbReference type="GO" id="GO:0006020">
    <property type="term" value="P:inositol metabolic process"/>
    <property type="evidence" value="ECO:0007669"/>
    <property type="project" value="TreeGrafter"/>
</dbReference>
<keyword evidence="4 5" id="KW-0460">Magnesium</keyword>
<evidence type="ECO:0000256" key="4">
    <source>
        <dbReference type="ARBA" id="ARBA00022842"/>
    </source>
</evidence>
<evidence type="ECO:0000256" key="2">
    <source>
        <dbReference type="ARBA" id="ARBA00022723"/>
    </source>
</evidence>
<dbReference type="Gene3D" id="3.40.190.80">
    <property type="match status" value="1"/>
</dbReference>
<accession>A0A916RKJ1</accession>
<dbReference type="PANTHER" id="PTHR20854:SF4">
    <property type="entry name" value="INOSITOL-1-MONOPHOSPHATASE-RELATED"/>
    <property type="match status" value="1"/>
</dbReference>
<organism evidence="6 7">
    <name type="scientific">Pelagibacterium lentulum</name>
    <dbReference type="NCBI Taxonomy" id="2029865"/>
    <lineage>
        <taxon>Bacteria</taxon>
        <taxon>Pseudomonadati</taxon>
        <taxon>Pseudomonadota</taxon>
        <taxon>Alphaproteobacteria</taxon>
        <taxon>Hyphomicrobiales</taxon>
        <taxon>Devosiaceae</taxon>
        <taxon>Pelagibacterium</taxon>
    </lineage>
</organism>
<comment type="caution">
    <text evidence="6">The sequence shown here is derived from an EMBL/GenBank/DDBJ whole genome shotgun (WGS) entry which is preliminary data.</text>
</comment>
<feature type="binding site" evidence="5">
    <location>
        <position position="73"/>
    </location>
    <ligand>
        <name>Mg(2+)</name>
        <dbReference type="ChEBI" id="CHEBI:18420"/>
        <label>1</label>
        <note>catalytic</note>
    </ligand>
</feature>